<feature type="transmembrane region" description="Helical" evidence="1">
    <location>
        <begin position="6"/>
        <end position="23"/>
    </location>
</feature>
<dbReference type="Gene3D" id="3.40.50.1110">
    <property type="entry name" value="SGNH hydrolase"/>
    <property type="match status" value="1"/>
</dbReference>
<dbReference type="SUPFAM" id="SSF52266">
    <property type="entry name" value="SGNH hydrolase"/>
    <property type="match status" value="1"/>
</dbReference>
<keyword evidence="1" id="KW-0812">Transmembrane</keyword>
<dbReference type="AlphaFoldDB" id="A0A0N5BXK2"/>
<protein>
    <submittedName>
        <fullName evidence="3">SGNH_hydro domain-containing protein</fullName>
    </submittedName>
</protein>
<organism evidence="2 3">
    <name type="scientific">Strongyloides papillosus</name>
    <name type="common">Intestinal threadworm</name>
    <dbReference type="NCBI Taxonomy" id="174720"/>
    <lineage>
        <taxon>Eukaryota</taxon>
        <taxon>Metazoa</taxon>
        <taxon>Ecdysozoa</taxon>
        <taxon>Nematoda</taxon>
        <taxon>Chromadorea</taxon>
        <taxon>Rhabditida</taxon>
        <taxon>Tylenchina</taxon>
        <taxon>Panagrolaimomorpha</taxon>
        <taxon>Strongyloidoidea</taxon>
        <taxon>Strongyloididae</taxon>
        <taxon>Strongyloides</taxon>
    </lineage>
</organism>
<dbReference type="Pfam" id="PF00657">
    <property type="entry name" value="Lipase_GDSL"/>
    <property type="match status" value="1"/>
</dbReference>
<reference evidence="3" key="1">
    <citation type="submission" date="2017-02" db="UniProtKB">
        <authorList>
            <consortium name="WormBaseParasite"/>
        </authorList>
    </citation>
    <scope>IDENTIFICATION</scope>
</reference>
<proteinExistence type="predicted"/>
<dbReference type="WBParaSite" id="SPAL_0001052800.1">
    <property type="protein sequence ID" value="SPAL_0001052800.1"/>
    <property type="gene ID" value="SPAL_0001052800"/>
</dbReference>
<accession>A0A0N5BXK2</accession>
<dbReference type="Proteomes" id="UP000046392">
    <property type="component" value="Unplaced"/>
</dbReference>
<keyword evidence="1" id="KW-0472">Membrane</keyword>
<dbReference type="InterPro" id="IPR036514">
    <property type="entry name" value="SGNH_hydro_sf"/>
</dbReference>
<evidence type="ECO:0000256" key="1">
    <source>
        <dbReference type="SAM" id="Phobius"/>
    </source>
</evidence>
<dbReference type="InterPro" id="IPR001087">
    <property type="entry name" value="GDSL"/>
</dbReference>
<dbReference type="GO" id="GO:0016788">
    <property type="term" value="F:hydrolase activity, acting on ester bonds"/>
    <property type="evidence" value="ECO:0007669"/>
    <property type="project" value="InterPro"/>
</dbReference>
<evidence type="ECO:0000313" key="3">
    <source>
        <dbReference type="WBParaSite" id="SPAL_0001052800.1"/>
    </source>
</evidence>
<keyword evidence="2" id="KW-1185">Reference proteome</keyword>
<evidence type="ECO:0000313" key="2">
    <source>
        <dbReference type="Proteomes" id="UP000046392"/>
    </source>
</evidence>
<sequence length="280" mass="31860">MVFIKYITIIISLLLNIIIAILHQPKEVTCNSLYVFGDGLSDDGAEDDKLSYGFQRNSNGPIWSEYLRDRLNCKYYVNYAFSGAKSGYDNFYFKNWSGIHWQIEKFENDRHKLDKGSIIILQVGGIIDLLSGEVEHSEIINNFKKTLEILTNSLKDGKIIIMNLVDLSLAPGLLSNGSEKEPNDDLTISIITINQQIRNIAVKATLNNRTNHHVDLRIFDLNTSSFKLISNLNITKPFTYQSLTTTKSTVNEYAYYDSWHPTTIVHSGIASDLIEFLEDH</sequence>
<keyword evidence="1" id="KW-1133">Transmembrane helix</keyword>
<name>A0A0N5BXK2_STREA</name>